<evidence type="ECO:0000256" key="3">
    <source>
        <dbReference type="ARBA" id="ARBA00022842"/>
    </source>
</evidence>
<comment type="similarity">
    <text evidence="1">Belongs to the RuvC family.</text>
</comment>
<reference evidence="7 8" key="1">
    <citation type="submission" date="2022-02" db="EMBL/GenBank/DDBJ databases">
        <authorList>
            <person name="Zhuang L."/>
        </authorList>
    </citation>
    <scope>NUCLEOTIDE SEQUENCE [LARGE SCALE GENOMIC DNA]</scope>
    <source>
        <strain evidence="7 8">C32</strain>
    </source>
</reference>
<comment type="caution">
    <text evidence="7">The sequence shown here is derived from an EMBL/GenBank/DDBJ whole genome shotgun (WGS) entry which is preliminary data.</text>
</comment>
<keyword evidence="6" id="KW-0234">DNA repair</keyword>
<keyword evidence="2" id="KW-0227">DNA damage</keyword>
<dbReference type="InterPro" id="IPR002176">
    <property type="entry name" value="X-over_junc_endoDNase_RuvC"/>
</dbReference>
<keyword evidence="5" id="KW-0233">DNA recombination</keyword>
<dbReference type="EMBL" id="JAKOGG010000735">
    <property type="protein sequence ID" value="MCS4559093.1"/>
    <property type="molecule type" value="Genomic_DNA"/>
</dbReference>
<gene>
    <name evidence="7" type="ORF">L9G74_21980</name>
</gene>
<sequence>EQIQLMVQRLLQLNGLPAPDSADALACAISHAHHSSVVGGLQKSGAITTGPRRRIRAGRILG</sequence>
<dbReference type="RefSeq" id="WP_238899042.1">
    <property type="nucleotide sequence ID" value="NZ_JAKOGG010000735.1"/>
</dbReference>
<evidence type="ECO:0000313" key="8">
    <source>
        <dbReference type="Proteomes" id="UP001201549"/>
    </source>
</evidence>
<reference evidence="8" key="2">
    <citation type="submission" date="2023-07" db="EMBL/GenBank/DDBJ databases">
        <title>Shewanella mangrovi sp. nov., an acetaldehyde- degrading bacterium isolated from mangrove sediment.</title>
        <authorList>
            <person name="Liu Y."/>
        </authorList>
    </citation>
    <scope>NUCLEOTIDE SEQUENCE [LARGE SCALE GENOMIC DNA]</scope>
    <source>
        <strain evidence="8">C32</strain>
    </source>
</reference>
<organism evidence="7 8">
    <name type="scientific">Shewanella electrica</name>
    <dbReference type="NCBI Taxonomy" id="515560"/>
    <lineage>
        <taxon>Bacteria</taxon>
        <taxon>Pseudomonadati</taxon>
        <taxon>Pseudomonadota</taxon>
        <taxon>Gammaproteobacteria</taxon>
        <taxon>Alteromonadales</taxon>
        <taxon>Shewanellaceae</taxon>
        <taxon>Shewanella</taxon>
    </lineage>
</organism>
<dbReference type="Gene3D" id="3.30.420.10">
    <property type="entry name" value="Ribonuclease H-like superfamily/Ribonuclease H"/>
    <property type="match status" value="1"/>
</dbReference>
<feature type="non-terminal residue" evidence="7">
    <location>
        <position position="1"/>
    </location>
</feature>
<keyword evidence="8" id="KW-1185">Reference proteome</keyword>
<dbReference type="InterPro" id="IPR036397">
    <property type="entry name" value="RNaseH_sf"/>
</dbReference>
<evidence type="ECO:0000256" key="1">
    <source>
        <dbReference type="ARBA" id="ARBA00009518"/>
    </source>
</evidence>
<evidence type="ECO:0000256" key="2">
    <source>
        <dbReference type="ARBA" id="ARBA00022763"/>
    </source>
</evidence>
<dbReference type="Proteomes" id="UP001201549">
    <property type="component" value="Unassembled WGS sequence"/>
</dbReference>
<accession>A0ABT2FRX3</accession>
<dbReference type="SUPFAM" id="SSF53098">
    <property type="entry name" value="Ribonuclease H-like"/>
    <property type="match status" value="1"/>
</dbReference>
<proteinExistence type="inferred from homology"/>
<evidence type="ECO:0000256" key="6">
    <source>
        <dbReference type="ARBA" id="ARBA00023204"/>
    </source>
</evidence>
<keyword evidence="3" id="KW-0460">Magnesium</keyword>
<dbReference type="Pfam" id="PF02075">
    <property type="entry name" value="RuvC"/>
    <property type="match status" value="1"/>
</dbReference>
<evidence type="ECO:0000313" key="7">
    <source>
        <dbReference type="EMBL" id="MCS4559093.1"/>
    </source>
</evidence>
<name>A0ABT2FRX3_9GAMM</name>
<evidence type="ECO:0000256" key="4">
    <source>
        <dbReference type="ARBA" id="ARBA00023125"/>
    </source>
</evidence>
<protein>
    <submittedName>
        <fullName evidence="7">Crossover junction endodeoxyribonuclease RuvC</fullName>
    </submittedName>
</protein>
<evidence type="ECO:0000256" key="5">
    <source>
        <dbReference type="ARBA" id="ARBA00023172"/>
    </source>
</evidence>
<keyword evidence="4" id="KW-0238">DNA-binding</keyword>
<dbReference type="InterPro" id="IPR012337">
    <property type="entry name" value="RNaseH-like_sf"/>
</dbReference>